<dbReference type="EMBL" id="BAABCM010000002">
    <property type="protein sequence ID" value="GAA3802930.1"/>
    <property type="molecule type" value="Genomic_DNA"/>
</dbReference>
<accession>A0ABP7HVR5</accession>
<organism evidence="1 2">
    <name type="scientific">Amycolatopsis tucumanensis</name>
    <dbReference type="NCBI Taxonomy" id="401106"/>
    <lineage>
        <taxon>Bacteria</taxon>
        <taxon>Bacillati</taxon>
        <taxon>Actinomycetota</taxon>
        <taxon>Actinomycetes</taxon>
        <taxon>Pseudonocardiales</taxon>
        <taxon>Pseudonocardiaceae</taxon>
        <taxon>Amycolatopsis</taxon>
    </lineage>
</organism>
<name>A0ABP7HVR5_9PSEU</name>
<dbReference type="RefSeq" id="WP_020418429.1">
    <property type="nucleotide sequence ID" value="NZ_BAABCM010000002.1"/>
</dbReference>
<dbReference type="Pfam" id="PF11349">
    <property type="entry name" value="DUF3151"/>
    <property type="match status" value="1"/>
</dbReference>
<keyword evidence="2" id="KW-1185">Reference proteome</keyword>
<evidence type="ECO:0000313" key="2">
    <source>
        <dbReference type="Proteomes" id="UP001501624"/>
    </source>
</evidence>
<reference evidence="2" key="1">
    <citation type="journal article" date="2019" name="Int. J. Syst. Evol. Microbiol.">
        <title>The Global Catalogue of Microorganisms (GCM) 10K type strain sequencing project: providing services to taxonomists for standard genome sequencing and annotation.</title>
        <authorList>
            <consortium name="The Broad Institute Genomics Platform"/>
            <consortium name="The Broad Institute Genome Sequencing Center for Infectious Disease"/>
            <person name="Wu L."/>
            <person name="Ma J."/>
        </authorList>
    </citation>
    <scope>NUCLEOTIDE SEQUENCE [LARGE SCALE GENOMIC DNA]</scope>
    <source>
        <strain evidence="2">JCM 17017</strain>
    </source>
</reference>
<dbReference type="PIRSF" id="PIRSF017349">
    <property type="entry name" value="UCP017349"/>
    <property type="match status" value="1"/>
</dbReference>
<gene>
    <name evidence="1" type="ORF">GCM10022380_20560</name>
</gene>
<evidence type="ECO:0000313" key="1">
    <source>
        <dbReference type="EMBL" id="GAA3802930.1"/>
    </source>
</evidence>
<proteinExistence type="predicted"/>
<protein>
    <submittedName>
        <fullName evidence="1">DUF3151 domain-containing protein</fullName>
    </submittedName>
</protein>
<comment type="caution">
    <text evidence="1">The sequence shown here is derived from an EMBL/GenBank/DDBJ whole genome shotgun (WGS) entry which is preliminary data.</text>
</comment>
<dbReference type="Proteomes" id="UP001501624">
    <property type="component" value="Unassembled WGS sequence"/>
</dbReference>
<sequence length="135" mass="14692">MTNLLEPDPTRLPERVDAQAAMDAGTDPSDVAAEHPDFSEAWAALAERALEAGEFVPAYAFARTGYHRGLDQLRRAGWKGFGPVPWDHRPNQGFLRALAALAKAAQRLGETEEYERCRKFIADSDPAAAAATGLQ</sequence>
<dbReference type="InterPro" id="IPR014487">
    <property type="entry name" value="DUF3151"/>
</dbReference>